<dbReference type="Proteomes" id="UP000032142">
    <property type="component" value="Unassembled WGS sequence"/>
</dbReference>
<dbReference type="EMBL" id="KN423207">
    <property type="protein sequence ID" value="KHG22903.1"/>
    <property type="molecule type" value="Genomic_DNA"/>
</dbReference>
<name>A0A0B0P880_GOSAR</name>
<keyword evidence="2" id="KW-1185">Reference proteome</keyword>
<gene>
    <name evidence="1" type="ORF">F383_01712</name>
</gene>
<sequence length="12" mass="1502">MNLDRRKTKIIN</sequence>
<evidence type="ECO:0000313" key="2">
    <source>
        <dbReference type="Proteomes" id="UP000032142"/>
    </source>
</evidence>
<evidence type="ECO:0000313" key="1">
    <source>
        <dbReference type="EMBL" id="KHG22903.1"/>
    </source>
</evidence>
<protein>
    <submittedName>
        <fullName evidence="1">Uncharacterized protein</fullName>
    </submittedName>
</protein>
<organism evidence="1 2">
    <name type="scientific">Gossypium arboreum</name>
    <name type="common">Tree cotton</name>
    <name type="synonym">Gossypium nanking</name>
    <dbReference type="NCBI Taxonomy" id="29729"/>
    <lineage>
        <taxon>Eukaryota</taxon>
        <taxon>Viridiplantae</taxon>
        <taxon>Streptophyta</taxon>
        <taxon>Embryophyta</taxon>
        <taxon>Tracheophyta</taxon>
        <taxon>Spermatophyta</taxon>
        <taxon>Magnoliopsida</taxon>
        <taxon>eudicotyledons</taxon>
        <taxon>Gunneridae</taxon>
        <taxon>Pentapetalae</taxon>
        <taxon>rosids</taxon>
        <taxon>malvids</taxon>
        <taxon>Malvales</taxon>
        <taxon>Malvaceae</taxon>
        <taxon>Malvoideae</taxon>
        <taxon>Gossypium</taxon>
    </lineage>
</organism>
<proteinExistence type="predicted"/>
<accession>A0A0B0P880</accession>
<reference evidence="2" key="1">
    <citation type="submission" date="2014-09" db="EMBL/GenBank/DDBJ databases">
        <authorList>
            <person name="Mudge J."/>
            <person name="Ramaraj T."/>
            <person name="Lindquist I.E."/>
            <person name="Bharti A.K."/>
            <person name="Sundararajan A."/>
            <person name="Cameron C.T."/>
            <person name="Woodward J.E."/>
            <person name="May G.D."/>
            <person name="Brubaker C."/>
            <person name="Broadhvest J."/>
            <person name="Wilkins T.A."/>
        </authorList>
    </citation>
    <scope>NUCLEOTIDE SEQUENCE</scope>
    <source>
        <strain evidence="2">cv. AKA8401</strain>
    </source>
</reference>